<sequence>MNLCTHRINATTPKASNQSFTFSNNNLEFFSQENNQSEENLGSLNGVQPFRLSSSNIPDTINESDSIASQSSSCLSTTDSIVNIGENPVELLVLSLEAKFSLPPNQKSFIRELALVSFNYVERFYLYIWV</sequence>
<keyword evidence="2" id="KW-1185">Reference proteome</keyword>
<gene>
    <name evidence="1" type="ORF">PPACK8108_LOCUS19937</name>
</gene>
<proteinExistence type="predicted"/>
<accession>A0AAV0BDS5</accession>
<reference evidence="1" key="1">
    <citation type="submission" date="2022-06" db="EMBL/GenBank/DDBJ databases">
        <authorList>
            <consortium name="SYNGENTA / RWTH Aachen University"/>
        </authorList>
    </citation>
    <scope>NUCLEOTIDE SEQUENCE</scope>
</reference>
<evidence type="ECO:0000313" key="2">
    <source>
        <dbReference type="Proteomes" id="UP001153365"/>
    </source>
</evidence>
<evidence type="ECO:0000313" key="1">
    <source>
        <dbReference type="EMBL" id="CAH7685419.1"/>
    </source>
</evidence>
<protein>
    <submittedName>
        <fullName evidence="1">Uncharacterized protein</fullName>
    </submittedName>
</protein>
<dbReference type="EMBL" id="CALTRL010005721">
    <property type="protein sequence ID" value="CAH7685419.1"/>
    <property type="molecule type" value="Genomic_DNA"/>
</dbReference>
<dbReference type="AlphaFoldDB" id="A0AAV0BDS5"/>
<name>A0AAV0BDS5_PHAPC</name>
<comment type="caution">
    <text evidence="1">The sequence shown here is derived from an EMBL/GenBank/DDBJ whole genome shotgun (WGS) entry which is preliminary data.</text>
</comment>
<dbReference type="Proteomes" id="UP001153365">
    <property type="component" value="Unassembled WGS sequence"/>
</dbReference>
<organism evidence="1 2">
    <name type="scientific">Phakopsora pachyrhizi</name>
    <name type="common">Asian soybean rust disease fungus</name>
    <dbReference type="NCBI Taxonomy" id="170000"/>
    <lineage>
        <taxon>Eukaryota</taxon>
        <taxon>Fungi</taxon>
        <taxon>Dikarya</taxon>
        <taxon>Basidiomycota</taxon>
        <taxon>Pucciniomycotina</taxon>
        <taxon>Pucciniomycetes</taxon>
        <taxon>Pucciniales</taxon>
        <taxon>Phakopsoraceae</taxon>
        <taxon>Phakopsora</taxon>
    </lineage>
</organism>